<dbReference type="HOGENOM" id="CLU_1486457_0_0_9"/>
<evidence type="ECO:0000313" key="1">
    <source>
        <dbReference type="EMBL" id="AEM74840.1"/>
    </source>
</evidence>
<dbReference type="AlphaFoldDB" id="G2PXH6"/>
<evidence type="ECO:0000313" key="2">
    <source>
        <dbReference type="Proteomes" id="UP000009257"/>
    </source>
</evidence>
<dbReference type="RefSeq" id="WP_014043294.1">
    <property type="nucleotide sequence ID" value="NC_015949.1"/>
</dbReference>
<reference evidence="1 2" key="1">
    <citation type="submission" date="2011-08" db="EMBL/GenBank/DDBJ databases">
        <title>Complete sequence of Caldicellulosiruptor lactoaceticus 6A.</title>
        <authorList>
            <consortium name="US DOE Joint Genome Institute"/>
            <person name="Lucas S."/>
            <person name="Han J."/>
            <person name="Lapidus A."/>
            <person name="Cheng J.-F."/>
            <person name="Goodwin L."/>
            <person name="Pitluck S."/>
            <person name="Peters L."/>
            <person name="Davenport K."/>
            <person name="Detter J.C."/>
            <person name="Han C."/>
            <person name="Tapia R."/>
            <person name="Land M."/>
            <person name="Hauser L."/>
            <person name="Kyrpides N."/>
            <person name="Ivanova N."/>
            <person name="Ovchinnikova G."/>
            <person name="Pagani I."/>
            <person name="Blumer-Schuette S.E."/>
            <person name="Kelly R.M."/>
            <person name="Woyke T."/>
        </authorList>
    </citation>
    <scope>NUCLEOTIDE SEQUENCE [LARGE SCALE GENOMIC DNA]</scope>
    <source>
        <strain evidence="1 2">6A</strain>
    </source>
</reference>
<organism evidence="1 2">
    <name type="scientific">Caldicellulosiruptor acetigenus 6A</name>
    <dbReference type="NCBI Taxonomy" id="632516"/>
    <lineage>
        <taxon>Bacteria</taxon>
        <taxon>Bacillati</taxon>
        <taxon>Bacillota</taxon>
        <taxon>Bacillota incertae sedis</taxon>
        <taxon>Caldicellulosiruptorales</taxon>
        <taxon>Caldicellulosiruptoraceae</taxon>
        <taxon>Caldicellulosiruptor</taxon>
    </lineage>
</organism>
<gene>
    <name evidence="1" type="ORF">Calla_2306</name>
</gene>
<protein>
    <submittedName>
        <fullName evidence="1">Uncharacterized protein</fullName>
    </submittedName>
</protein>
<name>G2PXH6_9FIRM</name>
<sequence>MARIDFRIQSEVEKIKVLNLSDNTGIQEVSKNLNDKPKEYAGSKIRFLKRLGILECKTCKNKKYQDMSADSGVSFKTPQHLSPQAAASAVLSHEREHIVRESQRAKEKGYEIVSSDVYLNLNVCPECGRVYISGGVAEVVAKSQKK</sequence>
<proteinExistence type="predicted"/>
<dbReference type="Proteomes" id="UP000009257">
    <property type="component" value="Chromosome"/>
</dbReference>
<dbReference type="KEGG" id="clc:Calla_2306"/>
<accession>G2PXH6</accession>
<dbReference type="EMBL" id="CP003001">
    <property type="protein sequence ID" value="AEM74840.1"/>
    <property type="molecule type" value="Genomic_DNA"/>
</dbReference>